<accession>A0A844HPS7</accession>
<evidence type="ECO:0000313" key="2">
    <source>
        <dbReference type="Proteomes" id="UP000449846"/>
    </source>
</evidence>
<evidence type="ECO:0000313" key="1">
    <source>
        <dbReference type="EMBL" id="MTH61139.1"/>
    </source>
</evidence>
<name>A0A844HPS7_9RHOB</name>
<dbReference type="RefSeq" id="WP_155041081.1">
    <property type="nucleotide sequence ID" value="NZ_WMIG01000013.1"/>
</dbReference>
<sequence length="94" mass="10414">MDINDLRLEFATTIFFRECARQYVRMYPGKYAVGDMPVQSLASYPPAHQKAVMAAMKAALGATTGLDELFQQFVKEKVAIATLNGQAFHQAQQG</sequence>
<keyword evidence="2" id="KW-1185">Reference proteome</keyword>
<dbReference type="AlphaFoldDB" id="A0A844HPS7"/>
<organism evidence="1 2">
    <name type="scientific">Paracoccus litorisediminis</name>
    <dbReference type="NCBI Taxonomy" id="2006130"/>
    <lineage>
        <taxon>Bacteria</taxon>
        <taxon>Pseudomonadati</taxon>
        <taxon>Pseudomonadota</taxon>
        <taxon>Alphaproteobacteria</taxon>
        <taxon>Rhodobacterales</taxon>
        <taxon>Paracoccaceae</taxon>
        <taxon>Paracoccus</taxon>
    </lineage>
</organism>
<gene>
    <name evidence="1" type="ORF">GL300_18170</name>
</gene>
<protein>
    <submittedName>
        <fullName evidence="1">Uncharacterized protein</fullName>
    </submittedName>
</protein>
<proteinExistence type="predicted"/>
<reference evidence="1 2" key="1">
    <citation type="submission" date="2019-11" db="EMBL/GenBank/DDBJ databases">
        <authorList>
            <person name="Dong K."/>
        </authorList>
    </citation>
    <scope>NUCLEOTIDE SEQUENCE [LARGE SCALE GENOMIC DNA]</scope>
    <source>
        <strain evidence="1 2">NBRC 112902</strain>
    </source>
</reference>
<dbReference type="EMBL" id="WMIG01000013">
    <property type="protein sequence ID" value="MTH61139.1"/>
    <property type="molecule type" value="Genomic_DNA"/>
</dbReference>
<comment type="caution">
    <text evidence="1">The sequence shown here is derived from an EMBL/GenBank/DDBJ whole genome shotgun (WGS) entry which is preliminary data.</text>
</comment>
<dbReference type="Proteomes" id="UP000449846">
    <property type="component" value="Unassembled WGS sequence"/>
</dbReference>